<evidence type="ECO:0000313" key="2">
    <source>
        <dbReference type="Proteomes" id="UP001219518"/>
    </source>
</evidence>
<dbReference type="EMBL" id="JAHWGI010001378">
    <property type="protein sequence ID" value="KAK3929139.1"/>
    <property type="molecule type" value="Genomic_DNA"/>
</dbReference>
<sequence>MLFHPIVLYICNWVGETVQELEETRPEAQEYQVFLDYVKKTYSSPNSTFPPCVWASVPTMEPATTNGAEAFHCDFNSQFCAAHPNIFSSISILLEIQAQTYVKMNSIAAGERNYVEPKRLEIKQRRMRAWAEVVNGERSVMSYCLYMGSLNAAMQKKKRV</sequence>
<gene>
    <name evidence="1" type="ORF">KUF71_002860</name>
</gene>
<name>A0AAE1HY53_9NEOP</name>
<reference evidence="1" key="1">
    <citation type="submission" date="2021-07" db="EMBL/GenBank/DDBJ databases">
        <authorList>
            <person name="Catto M.A."/>
            <person name="Jacobson A."/>
            <person name="Kennedy G."/>
            <person name="Labadie P."/>
            <person name="Hunt B.G."/>
            <person name="Srinivasan R."/>
        </authorList>
    </citation>
    <scope>NUCLEOTIDE SEQUENCE</scope>
    <source>
        <strain evidence="1">PL_HMW_Pooled</strain>
        <tissue evidence="1">Head</tissue>
    </source>
</reference>
<dbReference type="Proteomes" id="UP001219518">
    <property type="component" value="Unassembled WGS sequence"/>
</dbReference>
<keyword evidence="2" id="KW-1185">Reference proteome</keyword>
<protein>
    <submittedName>
        <fullName evidence="1">2-phosphosulfolactate phosphatase</fullName>
    </submittedName>
</protein>
<comment type="caution">
    <text evidence="1">The sequence shown here is derived from an EMBL/GenBank/DDBJ whole genome shotgun (WGS) entry which is preliminary data.</text>
</comment>
<evidence type="ECO:0000313" key="1">
    <source>
        <dbReference type="EMBL" id="KAK3929139.1"/>
    </source>
</evidence>
<proteinExistence type="predicted"/>
<organism evidence="1 2">
    <name type="scientific">Frankliniella fusca</name>
    <dbReference type="NCBI Taxonomy" id="407009"/>
    <lineage>
        <taxon>Eukaryota</taxon>
        <taxon>Metazoa</taxon>
        <taxon>Ecdysozoa</taxon>
        <taxon>Arthropoda</taxon>
        <taxon>Hexapoda</taxon>
        <taxon>Insecta</taxon>
        <taxon>Pterygota</taxon>
        <taxon>Neoptera</taxon>
        <taxon>Paraneoptera</taxon>
        <taxon>Thysanoptera</taxon>
        <taxon>Terebrantia</taxon>
        <taxon>Thripoidea</taxon>
        <taxon>Thripidae</taxon>
        <taxon>Frankliniella</taxon>
    </lineage>
</organism>
<reference evidence="1" key="2">
    <citation type="journal article" date="2023" name="BMC Genomics">
        <title>Pest status, molecular evolution, and epigenetic factors derived from the genome assembly of Frankliniella fusca, a thysanopteran phytovirus vector.</title>
        <authorList>
            <person name="Catto M.A."/>
            <person name="Labadie P.E."/>
            <person name="Jacobson A.L."/>
            <person name="Kennedy G.G."/>
            <person name="Srinivasan R."/>
            <person name="Hunt B.G."/>
        </authorList>
    </citation>
    <scope>NUCLEOTIDE SEQUENCE</scope>
    <source>
        <strain evidence="1">PL_HMW_Pooled</strain>
    </source>
</reference>
<accession>A0AAE1HY53</accession>
<dbReference type="AlphaFoldDB" id="A0AAE1HY53"/>